<keyword evidence="4 11" id="KW-0812">Transmembrane</keyword>
<dbReference type="InterPro" id="IPR022422">
    <property type="entry name" value="MAS20_rcpt_metazoan"/>
</dbReference>
<evidence type="ECO:0000256" key="8">
    <source>
        <dbReference type="ARBA" id="ARBA00023128"/>
    </source>
</evidence>
<evidence type="ECO:0000256" key="11">
    <source>
        <dbReference type="SAM" id="Phobius"/>
    </source>
</evidence>
<evidence type="ECO:0000256" key="3">
    <source>
        <dbReference type="ARBA" id="ARBA00022448"/>
    </source>
</evidence>
<evidence type="ECO:0000256" key="10">
    <source>
        <dbReference type="SAM" id="MobiDB-lite"/>
    </source>
</evidence>
<dbReference type="GO" id="GO:0006605">
    <property type="term" value="P:protein targeting"/>
    <property type="evidence" value="ECO:0007669"/>
    <property type="project" value="InterPro"/>
</dbReference>
<evidence type="ECO:0000313" key="12">
    <source>
        <dbReference type="EnsemblMetazoa" id="GPPI013388-PA"/>
    </source>
</evidence>
<reference evidence="12" key="2">
    <citation type="submission" date="2020-05" db="UniProtKB">
        <authorList>
            <consortium name="EnsemblMetazoa"/>
        </authorList>
    </citation>
    <scope>IDENTIFICATION</scope>
    <source>
        <strain evidence="12">IAEA</strain>
    </source>
</reference>
<keyword evidence="5" id="KW-1000">Mitochondrion outer membrane</keyword>
<evidence type="ECO:0000256" key="6">
    <source>
        <dbReference type="ARBA" id="ARBA00022927"/>
    </source>
</evidence>
<organism evidence="12 13">
    <name type="scientific">Glossina palpalis gambiensis</name>
    <dbReference type="NCBI Taxonomy" id="67801"/>
    <lineage>
        <taxon>Eukaryota</taxon>
        <taxon>Metazoa</taxon>
        <taxon>Ecdysozoa</taxon>
        <taxon>Arthropoda</taxon>
        <taxon>Hexapoda</taxon>
        <taxon>Insecta</taxon>
        <taxon>Pterygota</taxon>
        <taxon>Neoptera</taxon>
        <taxon>Endopterygota</taxon>
        <taxon>Diptera</taxon>
        <taxon>Brachycera</taxon>
        <taxon>Muscomorpha</taxon>
        <taxon>Hippoboscoidea</taxon>
        <taxon>Glossinidae</taxon>
        <taxon>Glossina</taxon>
    </lineage>
</organism>
<comment type="subcellular location">
    <subcellularLocation>
        <location evidence="1">Mitochondrion outer membrane</location>
        <topology evidence="1">Single-pass membrane protein</topology>
    </subcellularLocation>
</comment>
<keyword evidence="7 11" id="KW-1133">Transmembrane helix</keyword>
<keyword evidence="8" id="KW-0496">Mitochondrion</keyword>
<evidence type="ECO:0000313" key="13">
    <source>
        <dbReference type="Proteomes" id="UP000092460"/>
    </source>
</evidence>
<dbReference type="GO" id="GO:0016031">
    <property type="term" value="P:tRNA import into mitochondrion"/>
    <property type="evidence" value="ECO:0007669"/>
    <property type="project" value="TreeGrafter"/>
</dbReference>
<accession>A0A1B0AYW7</accession>
<feature type="compositionally biased region" description="Polar residues" evidence="10">
    <location>
        <begin position="134"/>
        <end position="148"/>
    </location>
</feature>
<dbReference type="EMBL" id="JXJN01006028">
    <property type="status" value="NOT_ANNOTATED_CDS"/>
    <property type="molecule type" value="Genomic_DNA"/>
</dbReference>
<dbReference type="GO" id="GO:0030150">
    <property type="term" value="P:protein import into mitochondrial matrix"/>
    <property type="evidence" value="ECO:0007669"/>
    <property type="project" value="TreeGrafter"/>
</dbReference>
<keyword evidence="6" id="KW-0653">Protein transport</keyword>
<evidence type="ECO:0008006" key="14">
    <source>
        <dbReference type="Google" id="ProtNLM"/>
    </source>
</evidence>
<dbReference type="EnsemblMetazoa" id="GPPI013388-RA">
    <property type="protein sequence ID" value="GPPI013388-PA"/>
    <property type="gene ID" value="GPPI013388"/>
</dbReference>
<dbReference type="Gene3D" id="1.20.960.10">
    <property type="entry name" value="Mitochondrial outer membrane translocase complex, subunit Tom20 domain"/>
    <property type="match status" value="1"/>
</dbReference>
<evidence type="ECO:0000256" key="1">
    <source>
        <dbReference type="ARBA" id="ARBA00004572"/>
    </source>
</evidence>
<dbReference type="InterPro" id="IPR023392">
    <property type="entry name" value="Tom20_dom_sf"/>
</dbReference>
<dbReference type="AlphaFoldDB" id="A0A1B0AYW7"/>
<dbReference type="PANTHER" id="PTHR12430:SF0">
    <property type="entry name" value="TRANSLOCASE OF OUTER MITOCHONDRIAL MEMBRANE 20"/>
    <property type="match status" value="1"/>
</dbReference>
<dbReference type="GO" id="GO:0006886">
    <property type="term" value="P:intracellular protein transport"/>
    <property type="evidence" value="ECO:0007669"/>
    <property type="project" value="InterPro"/>
</dbReference>
<keyword evidence="9 11" id="KW-0472">Membrane</keyword>
<reference evidence="13" key="1">
    <citation type="submission" date="2015-01" db="EMBL/GenBank/DDBJ databases">
        <authorList>
            <person name="Aksoy S."/>
            <person name="Warren W."/>
            <person name="Wilson R.K."/>
        </authorList>
    </citation>
    <scope>NUCLEOTIDE SEQUENCE [LARGE SCALE GENOMIC DNA]</scope>
    <source>
        <strain evidence="13">IAEA</strain>
    </source>
</reference>
<dbReference type="InterPro" id="IPR002056">
    <property type="entry name" value="MAS20"/>
</dbReference>
<dbReference type="GO" id="GO:0008320">
    <property type="term" value="F:protein transmembrane transporter activity"/>
    <property type="evidence" value="ECO:0007669"/>
    <property type="project" value="TreeGrafter"/>
</dbReference>
<dbReference type="Proteomes" id="UP000092460">
    <property type="component" value="Unassembled WGS sequence"/>
</dbReference>
<feature type="region of interest" description="Disordered" evidence="10">
    <location>
        <begin position="134"/>
        <end position="157"/>
    </location>
</feature>
<dbReference type="VEuPathDB" id="VectorBase:GPPI013388"/>
<evidence type="ECO:0000256" key="9">
    <source>
        <dbReference type="ARBA" id="ARBA00023136"/>
    </source>
</evidence>
<evidence type="ECO:0000256" key="7">
    <source>
        <dbReference type="ARBA" id="ARBA00022989"/>
    </source>
</evidence>
<protein>
    <recommendedName>
        <fullName evidence="14">Mitochondrial import receptor subunit TOM20 homolog</fullName>
    </recommendedName>
</protein>
<dbReference type="STRING" id="67801.A0A1B0AYW7"/>
<feature type="transmembrane region" description="Helical" evidence="11">
    <location>
        <begin position="12"/>
        <end position="29"/>
    </location>
</feature>
<proteinExistence type="inferred from homology"/>
<dbReference type="PRINTS" id="PR01989">
    <property type="entry name" value="EUOM20RECPTR"/>
</dbReference>
<evidence type="ECO:0000256" key="5">
    <source>
        <dbReference type="ARBA" id="ARBA00022787"/>
    </source>
</evidence>
<comment type="similarity">
    <text evidence="2">Belongs to the Tom20 family.</text>
</comment>
<evidence type="ECO:0000256" key="2">
    <source>
        <dbReference type="ARBA" id="ARBA00005792"/>
    </source>
</evidence>
<dbReference type="SUPFAM" id="SSF47157">
    <property type="entry name" value="Mitochondrial import receptor subunit Tom20"/>
    <property type="match status" value="1"/>
</dbReference>
<name>A0A1B0AYW7_9MUSC</name>
<dbReference type="Pfam" id="PF02064">
    <property type="entry name" value="MAS20"/>
    <property type="match status" value="1"/>
</dbReference>
<dbReference type="PRINTS" id="PR00351">
    <property type="entry name" value="OM20RECEPTOR"/>
</dbReference>
<dbReference type="GO" id="GO:0030943">
    <property type="term" value="F:mitochondrion targeting sequence binding"/>
    <property type="evidence" value="ECO:0007669"/>
    <property type="project" value="TreeGrafter"/>
</dbReference>
<sequence length="173" mass="19387">MFNVNKTVLRIAAGAIGAACIGYCIYFDNKRRKDSDYKKKIRQRRRRYIKQDSARDSGIPNLNDHQAIERYFLQEIELGENLIARGEFDNGVEHLANALVVCGQPARLMHVLQTTLPGQVFGMLLMKMQEYSAKTSNENSEAPKNANSGKIRPAPSSVGLETTSEAIIIDELE</sequence>
<dbReference type="PANTHER" id="PTHR12430">
    <property type="entry name" value="MITOCHONDRIAL IMPORT RECEPTOR SUBUNIT TOM20"/>
    <property type="match status" value="1"/>
</dbReference>
<evidence type="ECO:0000256" key="4">
    <source>
        <dbReference type="ARBA" id="ARBA00022692"/>
    </source>
</evidence>
<dbReference type="GO" id="GO:0005742">
    <property type="term" value="C:mitochondrial outer membrane translocase complex"/>
    <property type="evidence" value="ECO:0007669"/>
    <property type="project" value="InterPro"/>
</dbReference>
<keyword evidence="3" id="KW-0813">Transport</keyword>
<keyword evidence="13" id="KW-1185">Reference proteome</keyword>